<comment type="subcellular location">
    <subcellularLocation>
        <location evidence="1">Membrane</location>
        <topology evidence="1">Multi-pass membrane protein</topology>
    </subcellularLocation>
</comment>
<keyword evidence="5 10" id="KW-0547">Nucleotide-binding</keyword>
<feature type="domain" description="HMA" evidence="12">
    <location>
        <begin position="175"/>
        <end position="240"/>
    </location>
</feature>
<feature type="transmembrane region" description="Helical" evidence="10">
    <location>
        <begin position="567"/>
        <end position="586"/>
    </location>
</feature>
<dbReference type="PANTHER" id="PTHR43520:SF32">
    <property type="entry name" value="COPPER RESISTANCE P-TYPE ATPASE (EUROFUNG)"/>
    <property type="match status" value="1"/>
</dbReference>
<name>A0AAN8N604_9PEZI</name>
<dbReference type="GO" id="GO:0043682">
    <property type="term" value="F:P-type divalent copper transporter activity"/>
    <property type="evidence" value="ECO:0007669"/>
    <property type="project" value="TreeGrafter"/>
</dbReference>
<dbReference type="SUPFAM" id="SSF81653">
    <property type="entry name" value="Calcium ATPase, transduction domain A"/>
    <property type="match status" value="1"/>
</dbReference>
<dbReference type="Pfam" id="PF00702">
    <property type="entry name" value="Hydrolase"/>
    <property type="match status" value="1"/>
</dbReference>
<keyword evidence="8 10" id="KW-1133">Transmembrane helix</keyword>
<evidence type="ECO:0000313" key="13">
    <source>
        <dbReference type="EMBL" id="KAK6357686.1"/>
    </source>
</evidence>
<feature type="transmembrane region" description="Helical" evidence="10">
    <location>
        <begin position="438"/>
        <end position="463"/>
    </location>
</feature>
<feature type="transmembrane region" description="Helical" evidence="10">
    <location>
        <begin position="768"/>
        <end position="790"/>
    </location>
</feature>
<feature type="domain" description="HMA" evidence="12">
    <location>
        <begin position="262"/>
        <end position="327"/>
    </location>
</feature>
<comment type="caution">
    <text evidence="13">The sequence shown here is derived from an EMBL/GenBank/DDBJ whole genome shotgun (WGS) entry which is preliminary data.</text>
</comment>
<dbReference type="Proteomes" id="UP001313282">
    <property type="component" value="Unassembled WGS sequence"/>
</dbReference>
<dbReference type="InterPro" id="IPR008250">
    <property type="entry name" value="ATPase_P-typ_transduc_dom_A_sf"/>
</dbReference>
<dbReference type="Gene3D" id="3.40.50.1000">
    <property type="entry name" value="HAD superfamily/HAD-like"/>
    <property type="match status" value="1"/>
</dbReference>
<evidence type="ECO:0000256" key="9">
    <source>
        <dbReference type="ARBA" id="ARBA00023136"/>
    </source>
</evidence>
<dbReference type="GO" id="GO:0005524">
    <property type="term" value="F:ATP binding"/>
    <property type="evidence" value="ECO:0007669"/>
    <property type="project" value="UniProtKB-UniRule"/>
</dbReference>
<dbReference type="InterPro" id="IPR027256">
    <property type="entry name" value="P-typ_ATPase_IB"/>
</dbReference>
<dbReference type="GO" id="GO:0005507">
    <property type="term" value="F:copper ion binding"/>
    <property type="evidence" value="ECO:0007669"/>
    <property type="project" value="TreeGrafter"/>
</dbReference>
<dbReference type="Gene3D" id="2.70.150.10">
    <property type="entry name" value="Calcium-transporting ATPase, cytoplasmic transduction domain A"/>
    <property type="match status" value="1"/>
</dbReference>
<reference evidence="13 14" key="1">
    <citation type="submission" date="2019-10" db="EMBL/GenBank/DDBJ databases">
        <authorList>
            <person name="Palmer J.M."/>
        </authorList>
    </citation>
    <scope>NUCLEOTIDE SEQUENCE [LARGE SCALE GENOMIC DNA]</scope>
    <source>
        <strain evidence="13 14">TWF718</strain>
    </source>
</reference>
<organism evidence="13 14">
    <name type="scientific">Orbilia javanica</name>
    <dbReference type="NCBI Taxonomy" id="47235"/>
    <lineage>
        <taxon>Eukaryota</taxon>
        <taxon>Fungi</taxon>
        <taxon>Dikarya</taxon>
        <taxon>Ascomycota</taxon>
        <taxon>Pezizomycotina</taxon>
        <taxon>Orbiliomycetes</taxon>
        <taxon>Orbiliales</taxon>
        <taxon>Orbiliaceae</taxon>
        <taxon>Orbilia</taxon>
    </lineage>
</organism>
<keyword evidence="6 10" id="KW-0067">ATP-binding</keyword>
<keyword evidence="9 10" id="KW-0472">Membrane</keyword>
<evidence type="ECO:0000313" key="14">
    <source>
        <dbReference type="Proteomes" id="UP001313282"/>
    </source>
</evidence>
<dbReference type="SFLD" id="SFLDF00027">
    <property type="entry name" value="p-type_atpase"/>
    <property type="match status" value="1"/>
</dbReference>
<dbReference type="Gene3D" id="3.30.70.100">
    <property type="match status" value="3"/>
</dbReference>
<gene>
    <name evidence="13" type="ORF">TWF718_001994</name>
</gene>
<dbReference type="SUPFAM" id="SSF56784">
    <property type="entry name" value="HAD-like"/>
    <property type="match status" value="1"/>
</dbReference>
<dbReference type="GO" id="GO:0055070">
    <property type="term" value="P:copper ion homeostasis"/>
    <property type="evidence" value="ECO:0007669"/>
    <property type="project" value="TreeGrafter"/>
</dbReference>
<dbReference type="CDD" id="cd02094">
    <property type="entry name" value="P-type_ATPase_Cu-like"/>
    <property type="match status" value="1"/>
</dbReference>
<proteinExistence type="inferred from homology"/>
<evidence type="ECO:0000256" key="2">
    <source>
        <dbReference type="ARBA" id="ARBA00006024"/>
    </source>
</evidence>
<dbReference type="SUPFAM" id="SSF81665">
    <property type="entry name" value="Calcium ATPase, transmembrane domain M"/>
    <property type="match status" value="1"/>
</dbReference>
<dbReference type="InterPro" id="IPR044492">
    <property type="entry name" value="P_typ_ATPase_HD_dom"/>
</dbReference>
<dbReference type="InterPro" id="IPR023299">
    <property type="entry name" value="ATPase_P-typ_cyto_dom_N"/>
</dbReference>
<feature type="compositionally biased region" description="Basic and acidic residues" evidence="11">
    <location>
        <begin position="136"/>
        <end position="151"/>
    </location>
</feature>
<evidence type="ECO:0000256" key="7">
    <source>
        <dbReference type="ARBA" id="ARBA00022967"/>
    </source>
</evidence>
<dbReference type="InterPro" id="IPR001757">
    <property type="entry name" value="P_typ_ATPase"/>
</dbReference>
<evidence type="ECO:0000256" key="1">
    <source>
        <dbReference type="ARBA" id="ARBA00004141"/>
    </source>
</evidence>
<dbReference type="PRINTS" id="PR00119">
    <property type="entry name" value="CATATPASE"/>
</dbReference>
<dbReference type="Gene3D" id="3.40.1110.10">
    <property type="entry name" value="Calcium-transporting ATPase, cytoplasmic domain N"/>
    <property type="match status" value="1"/>
</dbReference>
<dbReference type="SUPFAM" id="SSF55008">
    <property type="entry name" value="HMA, heavy metal-associated domain"/>
    <property type="match status" value="3"/>
</dbReference>
<dbReference type="EMBL" id="JAVHNR010000001">
    <property type="protein sequence ID" value="KAK6357686.1"/>
    <property type="molecule type" value="Genomic_DNA"/>
</dbReference>
<feature type="transmembrane region" description="Helical" evidence="10">
    <location>
        <begin position="1153"/>
        <end position="1173"/>
    </location>
</feature>
<keyword evidence="14" id="KW-1185">Reference proteome</keyword>
<dbReference type="GO" id="GO:0016887">
    <property type="term" value="F:ATP hydrolysis activity"/>
    <property type="evidence" value="ECO:0007669"/>
    <property type="project" value="InterPro"/>
</dbReference>
<sequence>MSTPILPITSPNLLKTTFLIPSIHCPTCASFIENLIHSLYPSASVETSIVSHSVTIHHNRDASIPKMMKILAHSGYEVHTVVADPNAKLPQQERPATSSDDDFIFGWFGNFFQKLNPVAHFKSGRAEKRHLDNCSECRSKHHSSPEPEPGKASDLNIGEPLVVVESSSSGIPQQFQATVTVDGMTCSSCVGRITEVLNSQQWIETADVSLLTRTALVRFYGKENAEQIVDLIESAGYEGKIENTEPFNKATKPGGPIGSPIWRAEFSIAGMSCSSCVGKITHAVDTQPWVKSVDVNLLTNSATIVFEDRSHLNEVISIIEGTGYEAKLTNFVSVGAAEDHDPQRTVSIRVDNMYCEHCPSRIDAALKSIEQPINIEQLPTLANPIMTIRYTPLAPKFTIRNIISSISAVDSAFQPSIYHPPSIEERSREMHARSRRRILYRLLLSVAAAIPGLIIGIIYMTLVSEHNPTRMYLMERLSGVSRAEWSLLITSTPVYFFAADIFHRRTIREIHAMWKPGSPVPFLRRFYRFGSMDMLVSFATSIAYFASIAELIIAATRKHDMDMPEKMPYFDSVIFLTMFLLAGRLIEAYSKAKTGEAVSKLADLRPKTALLIVSSEEDSGNRTEQVSVDMLESGDTVVVIHGASPPWDGILLDKEAEFAEASLTGESRPVKKSTGDEIYSGTVNKAGPVTMKINGAAGESLLDNIIRVVREGQSKRAPIERFADILTGYFVPFVTLFSITTWLIWLGLGVSGRLPEDYLDVQVGGWPFWSLQFAIAIFVIACPCGIGLAAPTALFVGGGLAAQHGILAKGGGEAFQEASSIDIVVFDKTGTLTEGGDLKVTDHLFIPEPNNEQWDQKTILTHLAEIERNSSHPLGKAIVAFCEEKAPRGTAPEEVQEIPGKGMRASFNSTLSMEFLVGNEALMEDYGVLVDENAVSTLDGWKEQAKSVVLVGARSSKGNGTWALTCLFAFSDPIRGESRSVIETLHSIGIDVWMISGDNPKTAHAVGAMVSIPPERIIAGVLPEQKAEKVKYLQSSQTKRQNKGLLSSRKASQRAIVAMVGDGVNDSPALTAADVGIAIGAGSDVAISAAEFVLIKSDLNALLTLVTLSRAVFRRVKFNFAWASIYNLIALPIAAGVLYPVKTNGSYTRLDPVWASLAMALSSVSVICSSLLLRTKLPLVGFRTRTPKKVVKG</sequence>
<feature type="transmembrane region" description="Helical" evidence="10">
    <location>
        <begin position="725"/>
        <end position="748"/>
    </location>
</feature>
<evidence type="ECO:0000256" key="4">
    <source>
        <dbReference type="ARBA" id="ARBA00022723"/>
    </source>
</evidence>
<feature type="transmembrane region" description="Helical" evidence="10">
    <location>
        <begin position="534"/>
        <end position="555"/>
    </location>
</feature>
<evidence type="ECO:0000256" key="11">
    <source>
        <dbReference type="SAM" id="MobiDB-lite"/>
    </source>
</evidence>
<dbReference type="InterPro" id="IPR036163">
    <property type="entry name" value="HMA_dom_sf"/>
</dbReference>
<evidence type="ECO:0000256" key="6">
    <source>
        <dbReference type="ARBA" id="ARBA00022840"/>
    </source>
</evidence>
<protein>
    <recommendedName>
        <fullName evidence="12">HMA domain-containing protein</fullName>
    </recommendedName>
</protein>
<dbReference type="PROSITE" id="PS00154">
    <property type="entry name" value="ATPASE_E1_E2"/>
    <property type="match status" value="1"/>
</dbReference>
<evidence type="ECO:0000256" key="5">
    <source>
        <dbReference type="ARBA" id="ARBA00022741"/>
    </source>
</evidence>
<dbReference type="InterPro" id="IPR036412">
    <property type="entry name" value="HAD-like_sf"/>
</dbReference>
<dbReference type="FunFam" id="3.30.70.100:FF:000001">
    <property type="entry name" value="ATPase copper transporting beta"/>
    <property type="match status" value="2"/>
</dbReference>
<dbReference type="InterPro" id="IPR017969">
    <property type="entry name" value="Heavy-metal-associated_CS"/>
</dbReference>
<dbReference type="InterPro" id="IPR023214">
    <property type="entry name" value="HAD_sf"/>
</dbReference>
<evidence type="ECO:0000256" key="8">
    <source>
        <dbReference type="ARBA" id="ARBA00022989"/>
    </source>
</evidence>
<dbReference type="InterPro" id="IPR018303">
    <property type="entry name" value="ATPase_P-typ_P_site"/>
</dbReference>
<accession>A0AAN8N604</accession>
<dbReference type="PROSITE" id="PS01047">
    <property type="entry name" value="HMA_1"/>
    <property type="match status" value="2"/>
</dbReference>
<keyword evidence="7" id="KW-1278">Translocase</keyword>
<feature type="region of interest" description="Disordered" evidence="11">
    <location>
        <begin position="136"/>
        <end position="155"/>
    </location>
</feature>
<dbReference type="NCBIfam" id="TIGR01525">
    <property type="entry name" value="ATPase-IB_hvy"/>
    <property type="match status" value="1"/>
</dbReference>
<dbReference type="CDD" id="cd00371">
    <property type="entry name" value="HMA"/>
    <property type="match status" value="2"/>
</dbReference>
<comment type="similarity">
    <text evidence="2 10">Belongs to the cation transport ATPase (P-type) (TC 3.A.3) family. Type IB subfamily.</text>
</comment>
<evidence type="ECO:0000256" key="3">
    <source>
        <dbReference type="ARBA" id="ARBA00022692"/>
    </source>
</evidence>
<dbReference type="InterPro" id="IPR059000">
    <property type="entry name" value="ATPase_P-type_domA"/>
</dbReference>
<evidence type="ECO:0000259" key="12">
    <source>
        <dbReference type="PROSITE" id="PS50846"/>
    </source>
</evidence>
<dbReference type="Pfam" id="PF00403">
    <property type="entry name" value="HMA"/>
    <property type="match status" value="2"/>
</dbReference>
<dbReference type="AlphaFoldDB" id="A0AAN8N604"/>
<evidence type="ECO:0000256" key="10">
    <source>
        <dbReference type="RuleBase" id="RU362081"/>
    </source>
</evidence>
<dbReference type="SFLD" id="SFLDS00003">
    <property type="entry name" value="Haloacid_Dehalogenase"/>
    <property type="match status" value="1"/>
</dbReference>
<keyword evidence="4 10" id="KW-0479">Metal-binding</keyword>
<dbReference type="InterPro" id="IPR023298">
    <property type="entry name" value="ATPase_P-typ_TM_dom_sf"/>
</dbReference>
<keyword evidence="3 10" id="KW-0812">Transmembrane</keyword>
<dbReference type="InterPro" id="IPR006121">
    <property type="entry name" value="HMA_dom"/>
</dbReference>
<dbReference type="NCBIfam" id="TIGR01494">
    <property type="entry name" value="ATPase_P-type"/>
    <property type="match status" value="2"/>
</dbReference>
<feature type="transmembrane region" description="Helical" evidence="10">
    <location>
        <begin position="1120"/>
        <end position="1141"/>
    </location>
</feature>
<dbReference type="Pfam" id="PF00122">
    <property type="entry name" value="E1-E2_ATPase"/>
    <property type="match status" value="1"/>
</dbReference>
<dbReference type="SFLD" id="SFLDG00002">
    <property type="entry name" value="C1.7:_P-type_atpase_like"/>
    <property type="match status" value="1"/>
</dbReference>
<dbReference type="PANTHER" id="PTHR43520">
    <property type="entry name" value="ATP7, ISOFORM B"/>
    <property type="match status" value="1"/>
</dbReference>
<dbReference type="FunFam" id="2.70.150.10:FF:000068">
    <property type="entry name" value="Copper resistance-associated P-type ATPase"/>
    <property type="match status" value="1"/>
</dbReference>
<dbReference type="PROSITE" id="PS50846">
    <property type="entry name" value="HMA_2"/>
    <property type="match status" value="2"/>
</dbReference>
<dbReference type="GO" id="GO:0016020">
    <property type="term" value="C:membrane"/>
    <property type="evidence" value="ECO:0007669"/>
    <property type="project" value="UniProtKB-SubCell"/>
</dbReference>